<name>A0ABP0DCZ0_9PEZI</name>
<evidence type="ECO:0000256" key="1">
    <source>
        <dbReference type="SAM" id="MobiDB-lite"/>
    </source>
</evidence>
<feature type="region of interest" description="Disordered" evidence="1">
    <location>
        <begin position="1003"/>
        <end position="1049"/>
    </location>
</feature>
<organism evidence="2 3">
    <name type="scientific">Sporothrix epigloea</name>
    <dbReference type="NCBI Taxonomy" id="1892477"/>
    <lineage>
        <taxon>Eukaryota</taxon>
        <taxon>Fungi</taxon>
        <taxon>Dikarya</taxon>
        <taxon>Ascomycota</taxon>
        <taxon>Pezizomycotina</taxon>
        <taxon>Sordariomycetes</taxon>
        <taxon>Sordariomycetidae</taxon>
        <taxon>Ophiostomatales</taxon>
        <taxon>Ophiostomataceae</taxon>
        <taxon>Sporothrix</taxon>
    </lineage>
</organism>
<gene>
    <name evidence="2" type="ORF">SEPCBS57363_001374</name>
</gene>
<accession>A0ABP0DCZ0</accession>
<comment type="caution">
    <text evidence="2">The sequence shown here is derived from an EMBL/GenBank/DDBJ whole genome shotgun (WGS) entry which is preliminary data.</text>
</comment>
<proteinExistence type="predicted"/>
<feature type="region of interest" description="Disordered" evidence="1">
    <location>
        <begin position="669"/>
        <end position="754"/>
    </location>
</feature>
<dbReference type="Proteomes" id="UP001642501">
    <property type="component" value="Unassembled WGS sequence"/>
</dbReference>
<dbReference type="EMBL" id="CAWUOM010000014">
    <property type="protein sequence ID" value="CAK7265030.1"/>
    <property type="molecule type" value="Genomic_DNA"/>
</dbReference>
<evidence type="ECO:0000313" key="2">
    <source>
        <dbReference type="EMBL" id="CAK7265030.1"/>
    </source>
</evidence>
<reference evidence="2 3" key="1">
    <citation type="submission" date="2024-01" db="EMBL/GenBank/DDBJ databases">
        <authorList>
            <person name="Allen C."/>
            <person name="Tagirdzhanova G."/>
        </authorList>
    </citation>
    <scope>NUCLEOTIDE SEQUENCE [LARGE SCALE GENOMIC DNA]</scope>
    <source>
        <strain evidence="2 3">CBS 573.63</strain>
    </source>
</reference>
<evidence type="ECO:0000313" key="3">
    <source>
        <dbReference type="Proteomes" id="UP001642501"/>
    </source>
</evidence>
<protein>
    <submittedName>
        <fullName evidence="2">Uncharacterized protein</fullName>
    </submittedName>
</protein>
<sequence length="1099" mass="121930">MDLPTWVAVSASDAAALGVLLAQDLYRLALENPTVECQIGRIAQAFIDLNQTLADLASALMKIQDSLLSLSPLCSDLVDTVVSRIHGMQKSFWAKLNDNDLPNGELASDRSSLGAKQSTSTTKLSRLKMLFPGSEVAERLTEMEWIRNTLALLAATCRLAITQEPSQRNISETLVNALFIYVRMIELKMAGPDEDVDDPFDDTEAITGPGSLLFIASVNPVTTAAKSEASLTEEKESVVPEVGVATWIYEALWDKAKEGSATEDLPSHFVDWLLDKLIITKTEVKPKENATGSASDSVETVECAVQLKGRAADAAYTELVAQPATAEHDTSAATESTSSKTAGVDENIKTADLVAENHLLTAHMAAAPETFKDAQDEIQQKADRPTESDFKFAAEIDTDQKHDDLPPPYPSLEEFVPHGRGPPFVGPTYPFPQMNRMPYPLPSAPPGQFTNPIYMQPQPAVYPTGLYPIRSPYMASQPFIERDQPSFSGFEARFMDDRYNDPAPISRLGPGPRNFPIVPPRSFVPRRRHAATTPDPAFLSPISGEESIDKKITSVRHRKLQGRCQRQSSESQEFIDNEENVTGSRTVAGKNRIDLQLPTGSYCEQVVYVAKKQGCAPLKQRKKSNKLKSGAYLESLHNDHNNEDSFSCYSDTYDAKTIESFTDRNKNNAVAQHAKRPHKGCPPPSTDFSTTPADTPSVSEDDDDRIEGSRSTARTRSEAKAKNAREIKNEVTQKTEDHHDGHEREVTDHDDNSEYESAIENIDDGKTQNNDIDRVNGNFLKPKFSAAAKHDAFTSSTIPFQMLPGDAPMPFLGLHMHPGAARPVATSAENACANGHASGVSGYPYFGHPQLSRPPFRLPPHPVLGENVVRDGPEAVAAAGFDPDRYRGNDHQYAVHGMPVQRLTSPATVRPAISQPHEYNYRSRDFHVQNKEHNERVSYYNDSSENYEYYNDVYDDYCHRNQYGPSHGPGNGHSNGSTDGTDDSAHPANNHRSIVATEYPFLSHRSQSPSQQPQQGQYQRPIRQRQQPPRQQRHQPDDTQLEGDDMSWTERPLRRHFSEEPVDWGWPGDLDQQALQQQPHQIPHMPHLFSNLVLGNANY</sequence>
<feature type="region of interest" description="Disordered" evidence="1">
    <location>
        <begin position="960"/>
        <end position="989"/>
    </location>
</feature>
<feature type="compositionally biased region" description="Basic and acidic residues" evidence="1">
    <location>
        <begin position="715"/>
        <end position="752"/>
    </location>
</feature>
<feature type="compositionally biased region" description="Low complexity" evidence="1">
    <location>
        <begin position="1005"/>
        <end position="1030"/>
    </location>
</feature>
<keyword evidence="3" id="KW-1185">Reference proteome</keyword>
<feature type="compositionally biased region" description="Polar residues" evidence="1">
    <location>
        <begin position="686"/>
        <end position="698"/>
    </location>
</feature>